<evidence type="ECO:0000313" key="3">
    <source>
        <dbReference type="Proteomes" id="UP000314294"/>
    </source>
</evidence>
<dbReference type="AlphaFoldDB" id="A0A4Z2H7M9"/>
<dbReference type="EMBL" id="SRLO01000308">
    <property type="protein sequence ID" value="TNN61776.1"/>
    <property type="molecule type" value="Genomic_DNA"/>
</dbReference>
<dbReference type="Proteomes" id="UP000314294">
    <property type="component" value="Unassembled WGS sequence"/>
</dbReference>
<protein>
    <submittedName>
        <fullName evidence="2">Uncharacterized protein</fullName>
    </submittedName>
</protein>
<keyword evidence="3" id="KW-1185">Reference proteome</keyword>
<feature type="compositionally biased region" description="Basic and acidic residues" evidence="1">
    <location>
        <begin position="31"/>
        <end position="41"/>
    </location>
</feature>
<accession>A0A4Z2H7M9</accession>
<sequence length="143" mass="15750">MDEGGDSRQSQANDYGGDNNSEGRGNTKQGTRVDKVGEGRETPNQATRVGRKVARDKAVGRKGLGWGLGWRGKRQSQSRGTRDNAVLSEGRGVDRFVALTALFKGLGGDEGRRRRGKRKSYNTQYHISHVSQKTRIHVQVSLL</sequence>
<comment type="caution">
    <text evidence="2">The sequence shown here is derived from an EMBL/GenBank/DDBJ whole genome shotgun (WGS) entry which is preliminary data.</text>
</comment>
<gene>
    <name evidence="2" type="ORF">EYF80_027998</name>
</gene>
<feature type="region of interest" description="Disordered" evidence="1">
    <location>
        <begin position="1"/>
        <end position="84"/>
    </location>
</feature>
<name>A0A4Z2H7M9_9TELE</name>
<reference evidence="2 3" key="1">
    <citation type="submission" date="2019-03" db="EMBL/GenBank/DDBJ databases">
        <title>First draft genome of Liparis tanakae, snailfish: a comprehensive survey of snailfish specific genes.</title>
        <authorList>
            <person name="Kim W."/>
            <person name="Song I."/>
            <person name="Jeong J.-H."/>
            <person name="Kim D."/>
            <person name="Kim S."/>
            <person name="Ryu S."/>
            <person name="Song J.Y."/>
            <person name="Lee S.K."/>
        </authorList>
    </citation>
    <scope>NUCLEOTIDE SEQUENCE [LARGE SCALE GENOMIC DNA]</scope>
    <source>
        <tissue evidence="2">Muscle</tissue>
    </source>
</reference>
<proteinExistence type="predicted"/>
<organism evidence="2 3">
    <name type="scientific">Liparis tanakae</name>
    <name type="common">Tanaka's snailfish</name>
    <dbReference type="NCBI Taxonomy" id="230148"/>
    <lineage>
        <taxon>Eukaryota</taxon>
        <taxon>Metazoa</taxon>
        <taxon>Chordata</taxon>
        <taxon>Craniata</taxon>
        <taxon>Vertebrata</taxon>
        <taxon>Euteleostomi</taxon>
        <taxon>Actinopterygii</taxon>
        <taxon>Neopterygii</taxon>
        <taxon>Teleostei</taxon>
        <taxon>Neoteleostei</taxon>
        <taxon>Acanthomorphata</taxon>
        <taxon>Eupercaria</taxon>
        <taxon>Perciformes</taxon>
        <taxon>Cottioidei</taxon>
        <taxon>Cottales</taxon>
        <taxon>Liparidae</taxon>
        <taxon>Liparis</taxon>
    </lineage>
</organism>
<feature type="compositionally biased region" description="Polar residues" evidence="1">
    <location>
        <begin position="7"/>
        <end position="30"/>
    </location>
</feature>
<evidence type="ECO:0000256" key="1">
    <source>
        <dbReference type="SAM" id="MobiDB-lite"/>
    </source>
</evidence>
<evidence type="ECO:0000313" key="2">
    <source>
        <dbReference type="EMBL" id="TNN61776.1"/>
    </source>
</evidence>